<dbReference type="AlphaFoldDB" id="A0A917D6L2"/>
<name>A0A917D6L2_9BACL</name>
<evidence type="ECO:0000313" key="1">
    <source>
        <dbReference type="EMBL" id="GGG12816.1"/>
    </source>
</evidence>
<reference evidence="1" key="1">
    <citation type="journal article" date="2014" name="Int. J. Syst. Evol. Microbiol.">
        <title>Complete genome sequence of Corynebacterium casei LMG S-19264T (=DSM 44701T), isolated from a smear-ripened cheese.</title>
        <authorList>
            <consortium name="US DOE Joint Genome Institute (JGI-PGF)"/>
            <person name="Walter F."/>
            <person name="Albersmeier A."/>
            <person name="Kalinowski J."/>
            <person name="Ruckert C."/>
        </authorList>
    </citation>
    <scope>NUCLEOTIDE SEQUENCE</scope>
    <source>
        <strain evidence="1">CGMCC 1.12987</strain>
    </source>
</reference>
<dbReference type="Pfam" id="PF14069">
    <property type="entry name" value="SpoVIF"/>
    <property type="match status" value="1"/>
</dbReference>
<protein>
    <recommendedName>
        <fullName evidence="3">Serine/threonine protein kinase</fullName>
    </recommendedName>
</protein>
<keyword evidence="2" id="KW-1185">Reference proteome</keyword>
<evidence type="ECO:0008006" key="3">
    <source>
        <dbReference type="Google" id="ProtNLM"/>
    </source>
</evidence>
<proteinExistence type="predicted"/>
<comment type="caution">
    <text evidence="1">The sequence shown here is derived from an EMBL/GenBank/DDBJ whole genome shotgun (WGS) entry which is preliminary data.</text>
</comment>
<dbReference type="InterPro" id="IPR025942">
    <property type="entry name" value="SpoVIF"/>
</dbReference>
<dbReference type="EMBL" id="BMGR01000010">
    <property type="protein sequence ID" value="GGG12816.1"/>
    <property type="molecule type" value="Genomic_DNA"/>
</dbReference>
<sequence>MSYQNYGIRPELVERVKYKMKHPATKERIKKLLNGVTKYDLMDREKVRKLVRSAAHALQESLTNTQEEQIIAFIVAQKIDPSNTFHLIKLWSMFR</sequence>
<evidence type="ECO:0000313" key="2">
    <source>
        <dbReference type="Proteomes" id="UP000644756"/>
    </source>
</evidence>
<organism evidence="1 2">
    <name type="scientific">Paenibacillus abyssi</name>
    <dbReference type="NCBI Taxonomy" id="1340531"/>
    <lineage>
        <taxon>Bacteria</taxon>
        <taxon>Bacillati</taxon>
        <taxon>Bacillota</taxon>
        <taxon>Bacilli</taxon>
        <taxon>Bacillales</taxon>
        <taxon>Paenibacillaceae</taxon>
        <taxon>Paenibacillus</taxon>
    </lineage>
</organism>
<accession>A0A917D6L2</accession>
<reference evidence="1" key="2">
    <citation type="submission" date="2020-09" db="EMBL/GenBank/DDBJ databases">
        <authorList>
            <person name="Sun Q."/>
            <person name="Zhou Y."/>
        </authorList>
    </citation>
    <scope>NUCLEOTIDE SEQUENCE</scope>
    <source>
        <strain evidence="1">CGMCC 1.12987</strain>
    </source>
</reference>
<gene>
    <name evidence="1" type="ORF">GCM10010916_32180</name>
</gene>
<dbReference type="RefSeq" id="WP_188532092.1">
    <property type="nucleotide sequence ID" value="NZ_BMGR01000010.1"/>
</dbReference>
<dbReference type="Proteomes" id="UP000644756">
    <property type="component" value="Unassembled WGS sequence"/>
</dbReference>